<dbReference type="PRINTS" id="PR01210">
    <property type="entry name" value="GGTRANSPTASE"/>
</dbReference>
<evidence type="ECO:0000313" key="9">
    <source>
        <dbReference type="EnsemblMetazoa" id="SMAR005862-PA"/>
    </source>
</evidence>
<dbReference type="InterPro" id="IPR000101">
    <property type="entry name" value="GGT_peptidase"/>
</dbReference>
<dbReference type="EMBL" id="JH431646">
    <property type="status" value="NOT_ANNOTATED_CDS"/>
    <property type="molecule type" value="Genomic_DNA"/>
</dbReference>
<reference evidence="9" key="2">
    <citation type="submission" date="2015-02" db="UniProtKB">
        <authorList>
            <consortium name="EnsemblMetazoa"/>
        </authorList>
    </citation>
    <scope>IDENTIFICATION</scope>
</reference>
<dbReference type="STRING" id="126957.T1IXD1"/>
<evidence type="ECO:0000256" key="2">
    <source>
        <dbReference type="ARBA" id="ARBA00022525"/>
    </source>
</evidence>
<keyword evidence="2" id="KW-0964">Secreted</keyword>
<dbReference type="Gene3D" id="1.10.246.130">
    <property type="match status" value="1"/>
</dbReference>
<protein>
    <recommendedName>
        <fullName evidence="11">Gamma-glutamyltransferase</fullName>
    </recommendedName>
</protein>
<keyword evidence="3" id="KW-0800">Toxin</keyword>
<dbReference type="GO" id="GO:0090729">
    <property type="term" value="F:toxin activity"/>
    <property type="evidence" value="ECO:0007669"/>
    <property type="project" value="UniProtKB-KW"/>
</dbReference>
<proteinExistence type="predicted"/>
<dbReference type="InterPro" id="IPR043137">
    <property type="entry name" value="GGT_ssub_C"/>
</dbReference>
<dbReference type="GO" id="GO:0005886">
    <property type="term" value="C:plasma membrane"/>
    <property type="evidence" value="ECO:0007669"/>
    <property type="project" value="TreeGrafter"/>
</dbReference>
<dbReference type="InterPro" id="IPR029055">
    <property type="entry name" value="Ntn_hydrolases_N"/>
</dbReference>
<feature type="binding site" evidence="8">
    <location>
        <begin position="362"/>
        <end position="364"/>
    </location>
    <ligand>
        <name>L-glutamate</name>
        <dbReference type="ChEBI" id="CHEBI:29985"/>
    </ligand>
</feature>
<evidence type="ECO:0000256" key="4">
    <source>
        <dbReference type="ARBA" id="ARBA00022729"/>
    </source>
</evidence>
<evidence type="ECO:0000256" key="3">
    <source>
        <dbReference type="ARBA" id="ARBA00022656"/>
    </source>
</evidence>
<name>T1IXD1_STRMM</name>
<dbReference type="SUPFAM" id="SSF56235">
    <property type="entry name" value="N-terminal nucleophile aminohydrolases (Ntn hydrolases)"/>
    <property type="match status" value="1"/>
</dbReference>
<dbReference type="AlphaFoldDB" id="T1IXD1"/>
<dbReference type="GO" id="GO:0005576">
    <property type="term" value="C:extracellular region"/>
    <property type="evidence" value="ECO:0007669"/>
    <property type="project" value="UniProtKB-SubCell"/>
</dbReference>
<dbReference type="eggNOG" id="KOG2410">
    <property type="taxonomic scope" value="Eukaryota"/>
</dbReference>
<feature type="active site" description="Nucleophile" evidence="7">
    <location>
        <position position="344"/>
    </location>
</feature>
<evidence type="ECO:0000256" key="1">
    <source>
        <dbReference type="ARBA" id="ARBA00004613"/>
    </source>
</evidence>
<feature type="binding site" evidence="8">
    <location>
        <begin position="414"/>
        <end position="415"/>
    </location>
    <ligand>
        <name>L-glutamate</name>
        <dbReference type="ChEBI" id="CHEBI:29985"/>
    </ligand>
</feature>
<dbReference type="Gene3D" id="3.60.20.40">
    <property type="match status" value="1"/>
</dbReference>
<organism evidence="9 10">
    <name type="scientific">Strigamia maritima</name>
    <name type="common">European centipede</name>
    <name type="synonym">Geophilus maritimus</name>
    <dbReference type="NCBI Taxonomy" id="126957"/>
    <lineage>
        <taxon>Eukaryota</taxon>
        <taxon>Metazoa</taxon>
        <taxon>Ecdysozoa</taxon>
        <taxon>Arthropoda</taxon>
        <taxon>Myriapoda</taxon>
        <taxon>Chilopoda</taxon>
        <taxon>Pleurostigmophora</taxon>
        <taxon>Geophilomorpha</taxon>
        <taxon>Linotaeniidae</taxon>
        <taxon>Strigamia</taxon>
    </lineage>
</organism>
<feature type="binding site" evidence="8">
    <location>
        <position position="437"/>
    </location>
    <ligand>
        <name>L-glutamate</name>
        <dbReference type="ChEBI" id="CHEBI:29985"/>
    </ligand>
</feature>
<sequence length="533" mass="58166">MAPLVSSGIGIYENACVAADTKECADVGSEILRRGGSAVDAAIATLLCVGVVNPHSMGLGGGFQMTIYSRENKTAQVIDAREVAPALATEDMFQGNLNLTLRGGLPVAVPGELLGYWEAHQRYGKLNWADLFTPVIKICRRGHRVGFHMANALKQTREFILAESSMREILVNQSTGDVYQENDIVRRPLLARTLELIAKKGAYVLYSGCLISLEDLASYQPLVKDPITIKLSDGLTMYNVPPPGSGALMALILNILDGYQFDEDSLSSDEKKVLTYHRFAEACKFAYARRTELGDDKYVDVTDLLKNLTSKDYADSLRTKITDNTTFGPEYYGAIFYQPDDYGTAHVSIVAPNGDGVSVTSSINHYFGAKVRSSSTGIIMNDVMCDFANPDILHTSGWPPSPINMIQPGKRPLSSMCPAIFVDRNGDVALVIGSAGGTRITTGTCLVSLRYLRFKEDLQTAIDSLRLHHQLLPNEILYERGFDETILQGLEKLGHCVTEYHLGGPIVVAISKDKNGKFYAYSDTRKGGGTSGF</sequence>
<reference evidence="10" key="1">
    <citation type="submission" date="2011-05" db="EMBL/GenBank/DDBJ databases">
        <authorList>
            <person name="Richards S.R."/>
            <person name="Qu J."/>
            <person name="Jiang H."/>
            <person name="Jhangiani S.N."/>
            <person name="Agravi P."/>
            <person name="Goodspeed R."/>
            <person name="Gross S."/>
            <person name="Mandapat C."/>
            <person name="Jackson L."/>
            <person name="Mathew T."/>
            <person name="Pu L."/>
            <person name="Thornton R."/>
            <person name="Saada N."/>
            <person name="Wilczek-Boney K.B."/>
            <person name="Lee S."/>
            <person name="Kovar C."/>
            <person name="Wu Y."/>
            <person name="Scherer S.E."/>
            <person name="Worley K.C."/>
            <person name="Muzny D.M."/>
            <person name="Gibbs R."/>
        </authorList>
    </citation>
    <scope>NUCLEOTIDE SEQUENCE</scope>
    <source>
        <strain evidence="10">Brora</strain>
    </source>
</reference>
<dbReference type="GO" id="GO:0006751">
    <property type="term" value="P:glutathione catabolic process"/>
    <property type="evidence" value="ECO:0007669"/>
    <property type="project" value="InterPro"/>
</dbReference>
<dbReference type="OMA" id="DMRETAS"/>
<dbReference type="Proteomes" id="UP000014500">
    <property type="component" value="Unassembled WGS sequence"/>
</dbReference>
<evidence type="ECO:0000256" key="5">
    <source>
        <dbReference type="ARBA" id="ARBA00023240"/>
    </source>
</evidence>
<dbReference type="Pfam" id="PF01019">
    <property type="entry name" value="G_glu_transpept"/>
    <property type="match status" value="1"/>
</dbReference>
<dbReference type="FunFam" id="1.10.246.130:FF:000002">
    <property type="entry name" value="glutathione hydrolase 1 proenzyme"/>
    <property type="match status" value="1"/>
</dbReference>
<evidence type="ECO:0000313" key="10">
    <source>
        <dbReference type="Proteomes" id="UP000014500"/>
    </source>
</evidence>
<comment type="subcellular location">
    <subcellularLocation>
        <location evidence="1">Secreted</location>
    </subcellularLocation>
</comment>
<feature type="binding site" evidence="8">
    <location>
        <position position="386"/>
    </location>
    <ligand>
        <name>L-glutamate</name>
        <dbReference type="ChEBI" id="CHEBI:29985"/>
    </ligand>
</feature>
<dbReference type="EnsemblMetazoa" id="SMAR005862-RA">
    <property type="protein sequence ID" value="SMAR005862-PA"/>
    <property type="gene ID" value="SMAR005862"/>
</dbReference>
<keyword evidence="5" id="KW-1199">Hemostasis impairing toxin</keyword>
<dbReference type="InterPro" id="IPR043138">
    <property type="entry name" value="GGT_lsub"/>
</dbReference>
<dbReference type="GO" id="GO:0036374">
    <property type="term" value="F:glutathione hydrolase activity"/>
    <property type="evidence" value="ECO:0007669"/>
    <property type="project" value="InterPro"/>
</dbReference>
<evidence type="ECO:0008006" key="11">
    <source>
        <dbReference type="Google" id="ProtNLM"/>
    </source>
</evidence>
<evidence type="ECO:0000256" key="6">
    <source>
        <dbReference type="ARBA" id="ARBA00084097"/>
    </source>
</evidence>
<dbReference type="PANTHER" id="PTHR11686:SF9">
    <property type="entry name" value="RE13973P"/>
    <property type="match status" value="1"/>
</dbReference>
<keyword evidence="10" id="KW-1185">Reference proteome</keyword>
<dbReference type="PhylomeDB" id="T1IXD1"/>
<accession>T1IXD1</accession>
<dbReference type="PANTHER" id="PTHR11686">
    <property type="entry name" value="GAMMA GLUTAMYL TRANSPEPTIDASE"/>
    <property type="match status" value="1"/>
</dbReference>
<keyword evidence="6" id="KW-1202">Platelet aggregation activating toxin</keyword>
<keyword evidence="4" id="KW-0732">Signal</keyword>
<evidence type="ECO:0000256" key="8">
    <source>
        <dbReference type="PIRSR" id="PIRSR600101-2"/>
    </source>
</evidence>
<dbReference type="HOGENOM" id="CLU_014813_4_1_1"/>
<evidence type="ECO:0000256" key="7">
    <source>
        <dbReference type="PIRSR" id="PIRSR600101-1"/>
    </source>
</evidence>
<dbReference type="FunFam" id="3.60.20.40:FF:000001">
    <property type="entry name" value="Gamma-glutamyltranspeptidase 1"/>
    <property type="match status" value="1"/>
</dbReference>
<feature type="binding site" evidence="8">
    <location>
        <position position="81"/>
    </location>
    <ligand>
        <name>L-glutamate</name>
        <dbReference type="ChEBI" id="CHEBI:29985"/>
    </ligand>
</feature>